<evidence type="ECO:0000313" key="4">
    <source>
        <dbReference type="EMBL" id="MBM2619398.1"/>
    </source>
</evidence>
<name>A0ABS2AHW7_9ACTN</name>
<feature type="domain" description="Histidine kinase/HSP90-like ATPase" evidence="2">
    <location>
        <begin position="190"/>
        <end position="301"/>
    </location>
</feature>
<keyword evidence="4" id="KW-0418">Kinase</keyword>
<organism evidence="4 5">
    <name type="scientific">Paractinoplanes ovalisporus</name>
    <dbReference type="NCBI Taxonomy" id="2810368"/>
    <lineage>
        <taxon>Bacteria</taxon>
        <taxon>Bacillati</taxon>
        <taxon>Actinomycetota</taxon>
        <taxon>Actinomycetes</taxon>
        <taxon>Micromonosporales</taxon>
        <taxon>Micromonosporaceae</taxon>
        <taxon>Paractinoplanes</taxon>
    </lineage>
</organism>
<dbReference type="RefSeq" id="WP_203379389.1">
    <property type="nucleotide sequence ID" value="NZ_JAENHP010000010.1"/>
</dbReference>
<dbReference type="Pfam" id="PF13581">
    <property type="entry name" value="HATPase_c_2"/>
    <property type="match status" value="1"/>
</dbReference>
<dbReference type="Gene3D" id="3.30.565.10">
    <property type="entry name" value="Histidine kinase-like ATPase, C-terminal domain"/>
    <property type="match status" value="1"/>
</dbReference>
<dbReference type="CDD" id="cd16936">
    <property type="entry name" value="HATPase_RsbW-like"/>
    <property type="match status" value="1"/>
</dbReference>
<dbReference type="PANTHER" id="PTHR35526">
    <property type="entry name" value="ANTI-SIGMA-F FACTOR RSBW-RELATED"/>
    <property type="match status" value="1"/>
</dbReference>
<dbReference type="Proteomes" id="UP000632138">
    <property type="component" value="Unassembled WGS sequence"/>
</dbReference>
<evidence type="ECO:0000259" key="3">
    <source>
        <dbReference type="Pfam" id="PF14417"/>
    </source>
</evidence>
<dbReference type="GO" id="GO:0016301">
    <property type="term" value="F:kinase activity"/>
    <property type="evidence" value="ECO:0007669"/>
    <property type="project" value="UniProtKB-KW"/>
</dbReference>
<dbReference type="InterPro" id="IPR025847">
    <property type="entry name" value="MEDS_domain"/>
</dbReference>
<proteinExistence type="predicted"/>
<dbReference type="Pfam" id="PF14417">
    <property type="entry name" value="MEDS"/>
    <property type="match status" value="1"/>
</dbReference>
<evidence type="ECO:0000256" key="1">
    <source>
        <dbReference type="ARBA" id="ARBA00022527"/>
    </source>
</evidence>
<evidence type="ECO:0000313" key="5">
    <source>
        <dbReference type="Proteomes" id="UP000632138"/>
    </source>
</evidence>
<keyword evidence="1" id="KW-0723">Serine/threonine-protein kinase</keyword>
<keyword evidence="4" id="KW-0808">Transferase</keyword>
<dbReference type="InterPro" id="IPR050267">
    <property type="entry name" value="Anti-sigma-factor_SerPK"/>
</dbReference>
<evidence type="ECO:0000259" key="2">
    <source>
        <dbReference type="Pfam" id="PF13581"/>
    </source>
</evidence>
<feature type="domain" description="MEDS" evidence="3">
    <location>
        <begin position="2"/>
        <end position="144"/>
    </location>
</feature>
<accession>A0ABS2AHW7</accession>
<dbReference type="InterPro" id="IPR036890">
    <property type="entry name" value="HATPase_C_sf"/>
</dbReference>
<protein>
    <submittedName>
        <fullName evidence="4">Sensor histidine kinase</fullName>
    </submittedName>
</protein>
<dbReference type="InterPro" id="IPR003594">
    <property type="entry name" value="HATPase_dom"/>
</dbReference>
<comment type="caution">
    <text evidence="4">The sequence shown here is derived from an EMBL/GenBank/DDBJ whole genome shotgun (WGS) entry which is preliminary data.</text>
</comment>
<gene>
    <name evidence="4" type="ORF">JIG36_27980</name>
</gene>
<reference evidence="4 5" key="1">
    <citation type="submission" date="2021-01" db="EMBL/GenBank/DDBJ databases">
        <title>Actinoplanes sp. nov. LDG1-06 isolated from lichen.</title>
        <authorList>
            <person name="Saeng-In P."/>
            <person name="Phongsopitanun W."/>
            <person name="Kanchanasin P."/>
            <person name="Yuki M."/>
            <person name="Kudo T."/>
            <person name="Ohkuma M."/>
            <person name="Tanasupawat S."/>
        </authorList>
    </citation>
    <scope>NUCLEOTIDE SEQUENCE [LARGE SCALE GENOMIC DNA]</scope>
    <source>
        <strain evidence="4 5">LDG1-06</strain>
    </source>
</reference>
<dbReference type="EMBL" id="JAENHP010000010">
    <property type="protein sequence ID" value="MBM2619398.1"/>
    <property type="molecule type" value="Genomic_DNA"/>
</dbReference>
<dbReference type="SUPFAM" id="SSF55874">
    <property type="entry name" value="ATPase domain of HSP90 chaperone/DNA topoisomerase II/histidine kinase"/>
    <property type="match status" value="1"/>
</dbReference>
<sequence length="317" mass="34630">MIIDSDDTLDRLLVPVLRGHAARGEPVLIVVSPATESVLRARLGSDAEALTWGDSSAFYQRLGFAYEAFRRFLRQQHAEGRSVHVIAEPDIPTDLDAPIDRVAAYLSYESICNDTYAEYNCPVTCLWDSRRHPTLVIEGVRSIHDHELTDRGVQANNTFVPAHAYLSGRSQVTMPPAPPATDVDLTLSALTELEPARTVVTDWATGHGFSARATGQITVAVNEVVTNGLQHGLPPVRLRAWHHDGILVVQVDDRGARPIAPDAGYRSPAQASTGTGLWLARQFADIVLTQTDPGRTAVRLYFPHALTHRNLDDPAAA</sequence>
<keyword evidence="5" id="KW-1185">Reference proteome</keyword>
<dbReference type="PANTHER" id="PTHR35526:SF6">
    <property type="entry name" value="SLR1861 PROTEIN"/>
    <property type="match status" value="1"/>
</dbReference>